<evidence type="ECO:0000313" key="2">
    <source>
        <dbReference type="EMBL" id="ACQ78523.1"/>
    </source>
</evidence>
<dbReference type="OrthoDB" id="4832777at2"/>
<protein>
    <recommendedName>
        <fullName evidence="4">Lipoprotein</fullName>
    </recommendedName>
</protein>
<evidence type="ECO:0000256" key="1">
    <source>
        <dbReference type="SAM" id="SignalP"/>
    </source>
</evidence>
<evidence type="ECO:0008006" key="4">
    <source>
        <dbReference type="Google" id="ProtNLM"/>
    </source>
</evidence>
<dbReference type="eggNOG" id="ENOG50345KT">
    <property type="taxonomic scope" value="Bacteria"/>
</dbReference>
<dbReference type="Proteomes" id="UP000007962">
    <property type="component" value="Chromosome"/>
</dbReference>
<name>C5BVT3_BEUC1</name>
<keyword evidence="3" id="KW-1185">Reference proteome</keyword>
<proteinExistence type="predicted"/>
<gene>
    <name evidence="2" type="ordered locus">Bcav_0258</name>
</gene>
<feature type="signal peptide" evidence="1">
    <location>
        <begin position="1"/>
        <end position="30"/>
    </location>
</feature>
<keyword evidence="1" id="KW-0732">Signal</keyword>
<reference evidence="2 3" key="1">
    <citation type="journal article" date="2009" name="Stand. Genomic Sci.">
        <title>Complete genome sequence of Beutenbergia cavernae type strain (HKI 0122).</title>
        <authorList>
            <person name="Land M."/>
            <person name="Pukall R."/>
            <person name="Abt B."/>
            <person name="Goker M."/>
            <person name="Rohde M."/>
            <person name="Glavina Del Rio T."/>
            <person name="Tice H."/>
            <person name="Copeland A."/>
            <person name="Cheng J.F."/>
            <person name="Lucas S."/>
            <person name="Chen F."/>
            <person name="Nolan M."/>
            <person name="Bruce D."/>
            <person name="Goodwin L."/>
            <person name="Pitluck S."/>
            <person name="Ivanova N."/>
            <person name="Mavromatis K."/>
            <person name="Ovchinnikova G."/>
            <person name="Pati A."/>
            <person name="Chen A."/>
            <person name="Palaniappan K."/>
            <person name="Hauser L."/>
            <person name="Chang Y.J."/>
            <person name="Jefferies C.C."/>
            <person name="Saunders E."/>
            <person name="Brettin T."/>
            <person name="Detter J.C."/>
            <person name="Han C."/>
            <person name="Chain P."/>
            <person name="Bristow J."/>
            <person name="Eisen J.A."/>
            <person name="Markowitz V."/>
            <person name="Hugenholtz P."/>
            <person name="Kyrpides N.C."/>
            <person name="Klenk H.P."/>
            <person name="Lapidus A."/>
        </authorList>
    </citation>
    <scope>NUCLEOTIDE SEQUENCE [LARGE SCALE GENOMIC DNA]</scope>
    <source>
        <strain evidence="3">ATCC BAA-8 / DSM 12333 / NBRC 16432</strain>
    </source>
</reference>
<sequence>MRPPRTRGRSAAVLLAALAVVGLPACSLLAPEEPVGPVTVCSTDPAPTAGEPGDAEILLRAGFLVPGGPPRYVVYTDGSVFLVGAPELDGDAAGDAGGAHAVVAPVPAMAPVPQTDVSETAYAGALPECALDQLVEQGDDLAGMVERLGGDLGQPMITDSGSPWLEYRSSDGEVIVASAYALGHDDLDGVNREQRRARELMTALGDLVQVNATALEPTTVVRLEVHSFTSGSAPEIDWPIDTPLDEIIGESGCGAVSGQEAADLIEAESTGHTFTANGGYLSLNVLAPGEPACS</sequence>
<dbReference type="AlphaFoldDB" id="C5BVT3"/>
<dbReference type="EMBL" id="CP001618">
    <property type="protein sequence ID" value="ACQ78523.1"/>
    <property type="molecule type" value="Genomic_DNA"/>
</dbReference>
<dbReference type="KEGG" id="bcv:Bcav_0258"/>
<accession>C5BVT3</accession>
<dbReference type="STRING" id="471853.Bcav_0258"/>
<dbReference type="RefSeq" id="WP_012725303.1">
    <property type="nucleotide sequence ID" value="NC_012669.1"/>
</dbReference>
<organism evidence="2 3">
    <name type="scientific">Beutenbergia cavernae (strain ATCC BAA-8 / DSM 12333 / CCUG 43141 / JCM 11478 / NBRC 16432 / NCIMB 13614 / HKI 0122)</name>
    <dbReference type="NCBI Taxonomy" id="471853"/>
    <lineage>
        <taxon>Bacteria</taxon>
        <taxon>Bacillati</taxon>
        <taxon>Actinomycetota</taxon>
        <taxon>Actinomycetes</taxon>
        <taxon>Micrococcales</taxon>
        <taxon>Beutenbergiaceae</taxon>
        <taxon>Beutenbergia</taxon>
    </lineage>
</organism>
<dbReference type="HOGENOM" id="CLU_945480_0_0_11"/>
<feature type="chain" id="PRO_5002948990" description="Lipoprotein" evidence="1">
    <location>
        <begin position="31"/>
        <end position="294"/>
    </location>
</feature>
<evidence type="ECO:0000313" key="3">
    <source>
        <dbReference type="Proteomes" id="UP000007962"/>
    </source>
</evidence>